<dbReference type="EMBL" id="JARJCM010000119">
    <property type="protein sequence ID" value="KAJ7027770.1"/>
    <property type="molecule type" value="Genomic_DNA"/>
</dbReference>
<organism evidence="1 2">
    <name type="scientific">Mycena alexandri</name>
    <dbReference type="NCBI Taxonomy" id="1745969"/>
    <lineage>
        <taxon>Eukaryota</taxon>
        <taxon>Fungi</taxon>
        <taxon>Dikarya</taxon>
        <taxon>Basidiomycota</taxon>
        <taxon>Agaricomycotina</taxon>
        <taxon>Agaricomycetes</taxon>
        <taxon>Agaricomycetidae</taxon>
        <taxon>Agaricales</taxon>
        <taxon>Marasmiineae</taxon>
        <taxon>Mycenaceae</taxon>
        <taxon>Mycena</taxon>
    </lineage>
</organism>
<keyword evidence="2" id="KW-1185">Reference proteome</keyword>
<gene>
    <name evidence="1" type="ORF">C8F04DRAFT_1237920</name>
</gene>
<accession>A0AAD6WX00</accession>
<evidence type="ECO:0000313" key="2">
    <source>
        <dbReference type="Proteomes" id="UP001218188"/>
    </source>
</evidence>
<proteinExistence type="predicted"/>
<dbReference type="Proteomes" id="UP001218188">
    <property type="component" value="Unassembled WGS sequence"/>
</dbReference>
<sequence length="273" mass="30277">MAYSPFEVPKRAALACMHVRLSGESMHALQNERIGSSTAYCTCNSLPTTPDTPQFNALPAAWSIDGDANTQFWLESIPIPGYVDGSTGMLEHDNLYLAHLSPPADVGSLDYSYNINASWSASWSVFDSRACNCVFSTLKARRQEVLDLWISHMVMRSMGDGCDFCVDFTDSFEDKFIFEELGSISGIILFRNPSKVVHASQISQFGISRQPGARCGPVGSQIEKRKWIKEVRYECQRLHNCRQGETKAPIVNAGVEAPMPAKFAVTGFLVNFR</sequence>
<reference evidence="1" key="1">
    <citation type="submission" date="2023-03" db="EMBL/GenBank/DDBJ databases">
        <title>Massive genome expansion in bonnet fungi (Mycena s.s.) driven by repeated elements and novel gene families across ecological guilds.</title>
        <authorList>
            <consortium name="Lawrence Berkeley National Laboratory"/>
            <person name="Harder C.B."/>
            <person name="Miyauchi S."/>
            <person name="Viragh M."/>
            <person name="Kuo A."/>
            <person name="Thoen E."/>
            <person name="Andreopoulos B."/>
            <person name="Lu D."/>
            <person name="Skrede I."/>
            <person name="Drula E."/>
            <person name="Henrissat B."/>
            <person name="Morin E."/>
            <person name="Kohler A."/>
            <person name="Barry K."/>
            <person name="LaButti K."/>
            <person name="Morin E."/>
            <person name="Salamov A."/>
            <person name="Lipzen A."/>
            <person name="Mereny Z."/>
            <person name="Hegedus B."/>
            <person name="Baldrian P."/>
            <person name="Stursova M."/>
            <person name="Weitz H."/>
            <person name="Taylor A."/>
            <person name="Grigoriev I.V."/>
            <person name="Nagy L.G."/>
            <person name="Martin F."/>
            <person name="Kauserud H."/>
        </authorList>
    </citation>
    <scope>NUCLEOTIDE SEQUENCE</scope>
    <source>
        <strain evidence="1">CBHHK200</strain>
    </source>
</reference>
<protein>
    <submittedName>
        <fullName evidence="1">Uncharacterized protein</fullName>
    </submittedName>
</protein>
<dbReference type="AlphaFoldDB" id="A0AAD6WX00"/>
<comment type="caution">
    <text evidence="1">The sequence shown here is derived from an EMBL/GenBank/DDBJ whole genome shotgun (WGS) entry which is preliminary data.</text>
</comment>
<name>A0AAD6WX00_9AGAR</name>
<evidence type="ECO:0000313" key="1">
    <source>
        <dbReference type="EMBL" id="KAJ7027770.1"/>
    </source>
</evidence>